<reference evidence="2 3" key="1">
    <citation type="submission" date="2015-10" db="EMBL/GenBank/DDBJ databases">
        <title>Draft genome sequence of Streptomyces canus DSM 40017, type strain for the species Streptomyces canus.</title>
        <authorList>
            <person name="Ruckert C."/>
            <person name="Winkler A."/>
            <person name="Kalinowski J."/>
            <person name="Kampfer P."/>
            <person name="Glaeser S."/>
        </authorList>
    </citation>
    <scope>NUCLEOTIDE SEQUENCE [LARGE SCALE GENOMIC DNA]</scope>
    <source>
        <strain evidence="2 3">DSM 40017</strain>
    </source>
</reference>
<evidence type="ECO:0000313" key="3">
    <source>
        <dbReference type="Proteomes" id="UP000053669"/>
    </source>
</evidence>
<evidence type="ECO:0000313" key="2">
    <source>
        <dbReference type="EMBL" id="KUN58871.1"/>
    </source>
</evidence>
<gene>
    <name evidence="2" type="ORF">AQJ46_42110</name>
</gene>
<dbReference type="RefSeq" id="WP_059210633.1">
    <property type="nucleotide sequence ID" value="NZ_KQ948674.1"/>
</dbReference>
<feature type="domain" description="DUF4314" evidence="1">
    <location>
        <begin position="3"/>
        <end position="49"/>
    </location>
</feature>
<dbReference type="Proteomes" id="UP000053669">
    <property type="component" value="Unassembled WGS sequence"/>
</dbReference>
<dbReference type="InterPro" id="IPR025463">
    <property type="entry name" value="DUF4314"/>
</dbReference>
<dbReference type="AlphaFoldDB" id="A0A124HVL9"/>
<comment type="caution">
    <text evidence="2">The sequence shown here is derived from an EMBL/GenBank/DDBJ whole genome shotgun (WGS) entry which is preliminary data.</text>
</comment>
<dbReference type="EMBL" id="LMWU01000055">
    <property type="protein sequence ID" value="KUN58871.1"/>
    <property type="molecule type" value="Genomic_DNA"/>
</dbReference>
<organism evidence="2 3">
    <name type="scientific">Streptomyces canus</name>
    <dbReference type="NCBI Taxonomy" id="58343"/>
    <lineage>
        <taxon>Bacteria</taxon>
        <taxon>Bacillati</taxon>
        <taxon>Actinomycetota</taxon>
        <taxon>Actinomycetes</taxon>
        <taxon>Kitasatosporales</taxon>
        <taxon>Streptomycetaceae</taxon>
        <taxon>Streptomyces</taxon>
        <taxon>Streptomyces aurantiacus group</taxon>
    </lineage>
</organism>
<accession>A0A124HVL9</accession>
<evidence type="ECO:0000259" key="1">
    <source>
        <dbReference type="Pfam" id="PF14192"/>
    </source>
</evidence>
<sequence>MEAEFTAGGRIEVVRCADEHDPLPAGATGTVTRWDPHPLVRQLSVDWDAPHAHRRLMLVIADDADAIRLI</sequence>
<protein>
    <recommendedName>
        <fullName evidence="1">DUF4314 domain-containing protein</fullName>
    </recommendedName>
</protein>
<dbReference type="Pfam" id="PF14192">
    <property type="entry name" value="DUF4314"/>
    <property type="match status" value="1"/>
</dbReference>
<proteinExistence type="predicted"/>
<name>A0A124HVL9_9ACTN</name>